<dbReference type="AlphaFoldDB" id="A0A7S7LUW8"/>
<reference evidence="1 2" key="1">
    <citation type="submission" date="2020-05" db="EMBL/GenBank/DDBJ databases">
        <title>Sulfurimonas marisnigri, sp. nov., and Sulfurimonas baltica, sp. nov., manganese oxide reducing chemolithoautotrophs of the class Epsilonproteobacteria isolated from the pelagic redoxclines of the Black and Baltic Seas and emended description of the genus Sulfurimonas.</title>
        <authorList>
            <person name="Henkel J.V."/>
            <person name="Laudan C."/>
            <person name="Werner J."/>
            <person name="Neu T."/>
            <person name="Plewe S."/>
            <person name="Sproer C."/>
            <person name="Bunk B."/>
            <person name="Schulz-Vogt H.N."/>
        </authorList>
    </citation>
    <scope>NUCLEOTIDE SEQUENCE [LARGE SCALE GENOMIC DNA]</scope>
    <source>
        <strain evidence="1 2">GD2</strain>
    </source>
</reference>
<dbReference type="Proteomes" id="UP000593994">
    <property type="component" value="Chromosome"/>
</dbReference>
<proteinExistence type="predicted"/>
<dbReference type="KEGG" id="sbal:HUE88_11660"/>
<evidence type="ECO:0000313" key="2">
    <source>
        <dbReference type="Proteomes" id="UP000593994"/>
    </source>
</evidence>
<sequence>MKKIIVLTTIVGLSISLFGSDTLVEKNWKWDSKTKTRKLEHQSNKQQFVSVKPSKKWKWDSRSKTRKLRIVN</sequence>
<keyword evidence="2" id="KW-1185">Reference proteome</keyword>
<accession>A0A7S7LUW8</accession>
<dbReference type="RefSeq" id="WP_194369222.1">
    <property type="nucleotide sequence ID" value="NZ_CP054492.1"/>
</dbReference>
<dbReference type="EMBL" id="CP054492">
    <property type="protein sequence ID" value="QOY51745.1"/>
    <property type="molecule type" value="Genomic_DNA"/>
</dbReference>
<organism evidence="1 2">
    <name type="scientific">Candidatus Sulfurimonas baltica</name>
    <dbReference type="NCBI Taxonomy" id="2740404"/>
    <lineage>
        <taxon>Bacteria</taxon>
        <taxon>Pseudomonadati</taxon>
        <taxon>Campylobacterota</taxon>
        <taxon>Epsilonproteobacteria</taxon>
        <taxon>Campylobacterales</taxon>
        <taxon>Sulfurimonadaceae</taxon>
        <taxon>Sulfurimonas</taxon>
    </lineage>
</organism>
<evidence type="ECO:0000313" key="1">
    <source>
        <dbReference type="EMBL" id="QOY51745.1"/>
    </source>
</evidence>
<protein>
    <submittedName>
        <fullName evidence="1">Uncharacterized protein</fullName>
    </submittedName>
</protein>
<name>A0A7S7LUW8_9BACT</name>
<gene>
    <name evidence="1" type="ORF">HUE88_11660</name>
</gene>